<dbReference type="SUPFAM" id="SSF49464">
    <property type="entry name" value="Carboxypeptidase regulatory domain-like"/>
    <property type="match status" value="1"/>
</dbReference>
<dbReference type="InterPro" id="IPR008969">
    <property type="entry name" value="CarboxyPept-like_regulatory"/>
</dbReference>
<gene>
    <name evidence="1" type="ORF">MED217_03745</name>
</gene>
<dbReference type="eggNOG" id="COG1629">
    <property type="taxonomic scope" value="Bacteria"/>
</dbReference>
<proteinExistence type="predicted"/>
<protein>
    <recommendedName>
        <fullName evidence="3">Outer membrane protein beta-barrel domain-containing protein</fullName>
    </recommendedName>
</protein>
<evidence type="ECO:0000313" key="1">
    <source>
        <dbReference type="EMBL" id="EAQ48099.1"/>
    </source>
</evidence>
<dbReference type="OrthoDB" id="603275at2"/>
<dbReference type="Proteomes" id="UP000001601">
    <property type="component" value="Unassembled WGS sequence"/>
</dbReference>
<dbReference type="RefSeq" id="WP_009779140.1">
    <property type="nucleotide sequence ID" value="NZ_CH672395.1"/>
</dbReference>
<accession>A3XQZ4</accession>
<name>A3XQZ4_LEEBM</name>
<dbReference type="SUPFAM" id="SSF56935">
    <property type="entry name" value="Porins"/>
    <property type="match status" value="1"/>
</dbReference>
<evidence type="ECO:0008006" key="3">
    <source>
        <dbReference type="Google" id="ProtNLM"/>
    </source>
</evidence>
<reference evidence="1 2" key="1">
    <citation type="journal article" date="2007" name="Nature">
        <title>Light stimulates growth of proteorhodopsin-containing marine Flavobacteria.</title>
        <authorList>
            <person name="Gomez-Consarnau L."/>
            <person name="Gonzalez J.M."/>
            <person name="Coll-Llado M."/>
            <person name="Gourdon P."/>
            <person name="Pascher T."/>
            <person name="Neutze R."/>
            <person name="Pedros-Alio C."/>
            <person name="Pinhassi J."/>
        </authorList>
    </citation>
    <scope>NUCLEOTIDE SEQUENCE [LARGE SCALE GENOMIC DNA]</scope>
    <source>
        <strain evidence="1 2">MED217</strain>
    </source>
</reference>
<sequence>MGFTVMSQNRSITGTVTGENSERLDRASVTLVSNDSGDILAYTISDDQGYFELVLPVLNGESQIFLEVNYLGFKTQQIELADAKDEYRFVLEPDATALDEIVIKNRPVVKRSGDTLKYRVSSFQKAEDRSIGDVLKRMPGVQVGDDGAIYFNGEKVSNLYIQGDDLMDGRYGPATKAIRKEDIQGVDVIQNHQPIKVLQEKVLTEKVAMNLVLKDENSMAVSTKADIAAGAPGLYDLSITPILLNKRIKMLNTVAINNAAVDYRADFKRLGDADLRSDISQDPASYSLSLGTVGAPDVPLSTYYFNKSKVVNLNNLYTTDSGLQLKLNVQAFTDTNVLSYNSRVANFTATDTLSYSEDQRITQRPFLFNSTLNILKNKETSFFQNKLSFNVDQKNSDAGIVSNRQNFAQELHQKSWMFSNDFNWIPQLKNEGVFEVRWLSQYSTNDKKLSIGNGYNSEIPGFMGMNDEVNQSFRLPTFNSNAYVSYIKGSKVVKQQYQLGYLIESQRLESGLSFRNNDQVQEFQMDSGNNLQWLRQQVYFKPSYQFATTNFEASLNVPVIFQTLSYQDKAYELDKKKTDFFINPELSVKYKIAAEEELTARYAYGKTFGNITQVFRGAVLRNYRFLESNEADLQETRRQSYGLNYKFEKSVALLFLNAGLSYEKSQTNSILSYTIEDDIQTIVSLPLSNETKTYSANLSFSKYVFALRNVLSFKSGYNYSIFNRLINDELVPFTNNSFVFSTQFNKKFFKKLTFTYRPRLIFSTTKVNEGSSDNLNYQTFRVDQEGGLNIQPFQGFQLGIDLKHSYMDQGEQEALQYLFCDLNLKYALAKKDVDISLALNNIFNTKDYQLYAVNENQLLSSSYTLRGAMALLRVEWFF</sequence>
<keyword evidence="2" id="KW-1185">Reference proteome</keyword>
<organism evidence="1 2">
    <name type="scientific">Leeuwenhoekiella blandensis (strain CECT 7118 / CCUG 51940 / KCTC 22103 / MED217)</name>
    <name type="common">Flavobacterium sp. (strain MED217)</name>
    <dbReference type="NCBI Taxonomy" id="398720"/>
    <lineage>
        <taxon>Bacteria</taxon>
        <taxon>Pseudomonadati</taxon>
        <taxon>Bacteroidota</taxon>
        <taxon>Flavobacteriia</taxon>
        <taxon>Flavobacteriales</taxon>
        <taxon>Flavobacteriaceae</taxon>
        <taxon>Leeuwenhoekiella</taxon>
    </lineage>
</organism>
<evidence type="ECO:0000313" key="2">
    <source>
        <dbReference type="Proteomes" id="UP000001601"/>
    </source>
</evidence>
<dbReference type="STRING" id="398720.MED217_03745"/>
<dbReference type="HOGENOM" id="CLU_012729_2_0_10"/>
<dbReference type="EMBL" id="AANC01000010">
    <property type="protein sequence ID" value="EAQ48099.1"/>
    <property type="molecule type" value="Genomic_DNA"/>
</dbReference>
<dbReference type="AlphaFoldDB" id="A3XQZ4"/>
<comment type="caution">
    <text evidence="1">The sequence shown here is derived from an EMBL/GenBank/DDBJ whole genome shotgun (WGS) entry which is preliminary data.</text>
</comment>